<proteinExistence type="predicted"/>
<protein>
    <submittedName>
        <fullName evidence="1">Uncharacterized protein</fullName>
    </submittedName>
</protein>
<reference evidence="1" key="1">
    <citation type="journal article" date="2014" name="Front. Microbiol.">
        <title>High frequency of phylogenetically diverse reductive dehalogenase-homologous genes in deep subseafloor sedimentary metagenomes.</title>
        <authorList>
            <person name="Kawai M."/>
            <person name="Futagami T."/>
            <person name="Toyoda A."/>
            <person name="Takaki Y."/>
            <person name="Nishi S."/>
            <person name="Hori S."/>
            <person name="Arai W."/>
            <person name="Tsubouchi T."/>
            <person name="Morono Y."/>
            <person name="Uchiyama I."/>
            <person name="Ito T."/>
            <person name="Fujiyama A."/>
            <person name="Inagaki F."/>
            <person name="Takami H."/>
        </authorList>
    </citation>
    <scope>NUCLEOTIDE SEQUENCE</scope>
    <source>
        <strain evidence="1">Expedition CK06-06</strain>
    </source>
</reference>
<feature type="non-terminal residue" evidence="1">
    <location>
        <position position="282"/>
    </location>
</feature>
<sequence length="282" mass="31910">RKINWVRREAAVSDVTITLNNLPYRNDSSGNRIRVSTQLIDIVSKVADVYILAGQNSSSLSDCLHIFSGFVAEEPMSNEERMTIKLRDNSRSIHKRIPASYTTTDFDETPPHLNLQKSSLVYGKHALNDYLFGTGLSVCSQISEKKFLVADHVVNSISSVWVYIEQLNDWVEVLGADYSVSTDDSGKATITFDDATDIEAYAYLYPTMIRPDATYNKYTNFPHSHDKDSSSIMSILAGVVDDSYYENRVFFQWPNYETVDNYADSEIGTIQAEDDVYLQIRS</sequence>
<dbReference type="AlphaFoldDB" id="X1RHU9"/>
<name>X1RHU9_9ZZZZ</name>
<evidence type="ECO:0000313" key="1">
    <source>
        <dbReference type="EMBL" id="GAI62730.1"/>
    </source>
</evidence>
<accession>X1RHU9</accession>
<feature type="non-terminal residue" evidence="1">
    <location>
        <position position="1"/>
    </location>
</feature>
<comment type="caution">
    <text evidence="1">The sequence shown here is derived from an EMBL/GenBank/DDBJ whole genome shotgun (WGS) entry which is preliminary data.</text>
</comment>
<organism evidence="1">
    <name type="scientific">marine sediment metagenome</name>
    <dbReference type="NCBI Taxonomy" id="412755"/>
    <lineage>
        <taxon>unclassified sequences</taxon>
        <taxon>metagenomes</taxon>
        <taxon>ecological metagenomes</taxon>
    </lineage>
</organism>
<gene>
    <name evidence="1" type="ORF">S12H4_10347</name>
</gene>
<dbReference type="EMBL" id="BARW01004402">
    <property type="protein sequence ID" value="GAI62730.1"/>
    <property type="molecule type" value="Genomic_DNA"/>
</dbReference>